<evidence type="ECO:0000256" key="1">
    <source>
        <dbReference type="ARBA" id="ARBA00006479"/>
    </source>
</evidence>
<dbReference type="Proteomes" id="UP001595765">
    <property type="component" value="Unassembled WGS sequence"/>
</dbReference>
<comment type="similarity">
    <text evidence="1">Belongs to the ROK (NagC/XylR) family.</text>
</comment>
<sequence>MMDATATADRFDLPASARAVLRALAVDGPATRPQLSAVLALSRPTMSVAMAELSRLGLVAGQGSSRGATGRSAVVYSLASRAGHVLGVEIGATGVRAAAYTLDGREIGSAEERLPADAPTVTPEAADAAAGVVRKVRDEVAGHHGPLREVVVAAPTLPNTERGGGLRPHGTARITEALGMPPGVPVTVENNVNCAAVAEHRFGVARNQQMFAYIQVGVKIGVGIVLDGRLMQGANGAAGEAAMLPFPWSGSQPPRRAGLEQFLGSDALMERCAAAWPAAGAGPVPRDAKALFEAAAGGHAVARRVVDQHSTDIGRLVAAVVALIDPGLVVLGGGVGQNQLVLLEVRRTVRELTWDTEVTVGGLGDRATLLGAVHVAVTRALDSMA</sequence>
<dbReference type="SUPFAM" id="SSF53067">
    <property type="entry name" value="Actin-like ATPase domain"/>
    <property type="match status" value="1"/>
</dbReference>
<dbReference type="Gene3D" id="1.10.10.10">
    <property type="entry name" value="Winged helix-like DNA-binding domain superfamily/Winged helix DNA-binding domain"/>
    <property type="match status" value="1"/>
</dbReference>
<gene>
    <name evidence="2" type="ORF">ACFO3J_32935</name>
</gene>
<comment type="caution">
    <text evidence="2">The sequence shown here is derived from an EMBL/GenBank/DDBJ whole genome shotgun (WGS) entry which is preliminary data.</text>
</comment>
<dbReference type="Gene3D" id="3.30.420.40">
    <property type="match status" value="2"/>
</dbReference>
<reference evidence="3" key="1">
    <citation type="journal article" date="2019" name="Int. J. Syst. Evol. Microbiol.">
        <title>The Global Catalogue of Microorganisms (GCM) 10K type strain sequencing project: providing services to taxonomists for standard genome sequencing and annotation.</title>
        <authorList>
            <consortium name="The Broad Institute Genomics Platform"/>
            <consortium name="The Broad Institute Genome Sequencing Center for Infectious Disease"/>
            <person name="Wu L."/>
            <person name="Ma J."/>
        </authorList>
    </citation>
    <scope>NUCLEOTIDE SEQUENCE [LARGE SCALE GENOMIC DNA]</scope>
    <source>
        <strain evidence="3">CGMCC 4.7237</strain>
    </source>
</reference>
<protein>
    <submittedName>
        <fullName evidence="2">ROK family protein</fullName>
    </submittedName>
</protein>
<evidence type="ECO:0000313" key="2">
    <source>
        <dbReference type="EMBL" id="MFC4036216.1"/>
    </source>
</evidence>
<dbReference type="PANTHER" id="PTHR18964:SF149">
    <property type="entry name" value="BIFUNCTIONAL UDP-N-ACETYLGLUCOSAMINE 2-EPIMERASE_N-ACETYLMANNOSAMINE KINASE"/>
    <property type="match status" value="1"/>
</dbReference>
<dbReference type="EMBL" id="JBHSBB010000047">
    <property type="protein sequence ID" value="MFC4036216.1"/>
    <property type="molecule type" value="Genomic_DNA"/>
</dbReference>
<organism evidence="2 3">
    <name type="scientific">Streptomyces polygonati</name>
    <dbReference type="NCBI Taxonomy" id="1617087"/>
    <lineage>
        <taxon>Bacteria</taxon>
        <taxon>Bacillati</taxon>
        <taxon>Actinomycetota</taxon>
        <taxon>Actinomycetes</taxon>
        <taxon>Kitasatosporales</taxon>
        <taxon>Streptomycetaceae</taxon>
        <taxon>Streptomyces</taxon>
    </lineage>
</organism>
<dbReference type="InterPro" id="IPR000600">
    <property type="entry name" value="ROK"/>
</dbReference>
<keyword evidence="3" id="KW-1185">Reference proteome</keyword>
<proteinExistence type="inferred from homology"/>
<dbReference type="InterPro" id="IPR043129">
    <property type="entry name" value="ATPase_NBD"/>
</dbReference>
<name>A0ABV8HWZ4_9ACTN</name>
<dbReference type="RefSeq" id="WP_386437524.1">
    <property type="nucleotide sequence ID" value="NZ_JBHSBB010000047.1"/>
</dbReference>
<dbReference type="InterPro" id="IPR036388">
    <property type="entry name" value="WH-like_DNA-bd_sf"/>
</dbReference>
<dbReference type="InterPro" id="IPR036390">
    <property type="entry name" value="WH_DNA-bd_sf"/>
</dbReference>
<dbReference type="SUPFAM" id="SSF46785">
    <property type="entry name" value="Winged helix' DNA-binding domain"/>
    <property type="match status" value="1"/>
</dbReference>
<dbReference type="Pfam" id="PF00480">
    <property type="entry name" value="ROK"/>
    <property type="match status" value="1"/>
</dbReference>
<evidence type="ECO:0000313" key="3">
    <source>
        <dbReference type="Proteomes" id="UP001595765"/>
    </source>
</evidence>
<dbReference type="PANTHER" id="PTHR18964">
    <property type="entry name" value="ROK (REPRESSOR, ORF, KINASE) FAMILY"/>
    <property type="match status" value="1"/>
</dbReference>
<accession>A0ABV8HWZ4</accession>